<evidence type="ECO:0000256" key="10">
    <source>
        <dbReference type="ARBA" id="ARBA00023242"/>
    </source>
</evidence>
<dbReference type="InterPro" id="IPR032319">
    <property type="entry name" value="CLP1_P"/>
</dbReference>
<keyword evidence="9" id="KW-0067">ATP-binding</keyword>
<dbReference type="InterPro" id="IPR045116">
    <property type="entry name" value="Clp1/Grc3"/>
</dbReference>
<evidence type="ECO:0000256" key="4">
    <source>
        <dbReference type="ARBA" id="ARBA00019824"/>
    </source>
</evidence>
<dbReference type="AlphaFoldDB" id="A0A1X2IPA9"/>
<keyword evidence="10" id="KW-0539">Nucleus</keyword>
<proteinExistence type="inferred from homology"/>
<organism evidence="14 15">
    <name type="scientific">Absidia repens</name>
    <dbReference type="NCBI Taxonomy" id="90262"/>
    <lineage>
        <taxon>Eukaryota</taxon>
        <taxon>Fungi</taxon>
        <taxon>Fungi incertae sedis</taxon>
        <taxon>Mucoromycota</taxon>
        <taxon>Mucoromycotina</taxon>
        <taxon>Mucoromycetes</taxon>
        <taxon>Mucorales</taxon>
        <taxon>Cunninghamellaceae</taxon>
        <taxon>Absidia</taxon>
    </lineage>
</organism>
<name>A0A1X2IPA9_9FUNG</name>
<comment type="similarity">
    <text evidence="2">Belongs to the Clp1 family. NOL9/GRC3 subfamily.</text>
</comment>
<evidence type="ECO:0000259" key="13">
    <source>
        <dbReference type="Pfam" id="PF25467"/>
    </source>
</evidence>
<keyword evidence="15" id="KW-1185">Reference proteome</keyword>
<dbReference type="OrthoDB" id="2405412at2759"/>
<evidence type="ECO:0000259" key="12">
    <source>
        <dbReference type="Pfam" id="PF16575"/>
    </source>
</evidence>
<dbReference type="SUPFAM" id="SSF52540">
    <property type="entry name" value="P-loop containing nucleoside triphosphate hydrolases"/>
    <property type="match status" value="1"/>
</dbReference>
<evidence type="ECO:0000256" key="11">
    <source>
        <dbReference type="SAM" id="MobiDB-lite"/>
    </source>
</evidence>
<dbReference type="PANTHER" id="PTHR12755:SF3">
    <property type="entry name" value="POLYNUCLEOTIDE 5'-HYDROXYL-KINASE NOL9"/>
    <property type="match status" value="1"/>
</dbReference>
<evidence type="ECO:0000256" key="6">
    <source>
        <dbReference type="ARBA" id="ARBA00022679"/>
    </source>
</evidence>
<feature type="compositionally biased region" description="Acidic residues" evidence="11">
    <location>
        <begin position="540"/>
        <end position="549"/>
    </location>
</feature>
<dbReference type="EMBL" id="MCGE01000007">
    <property type="protein sequence ID" value="ORZ19859.1"/>
    <property type="molecule type" value="Genomic_DNA"/>
</dbReference>
<dbReference type="STRING" id="90262.A0A1X2IPA9"/>
<dbReference type="Gene3D" id="3.40.50.300">
    <property type="entry name" value="P-loop containing nucleotide triphosphate hydrolases"/>
    <property type="match status" value="1"/>
</dbReference>
<protein>
    <recommendedName>
        <fullName evidence="4">Polynucleotide 5'-hydroxyl-kinase GRC3</fullName>
    </recommendedName>
    <alternativeName>
        <fullName evidence="3">Polynucleotide 5'-hydroxyl-kinase grc3</fullName>
    </alternativeName>
</protein>
<dbReference type="InterPro" id="IPR027417">
    <property type="entry name" value="P-loop_NTPase"/>
</dbReference>
<dbReference type="GO" id="GO:0005524">
    <property type="term" value="F:ATP binding"/>
    <property type="evidence" value="ECO:0007669"/>
    <property type="project" value="UniProtKB-KW"/>
</dbReference>
<dbReference type="Proteomes" id="UP000193560">
    <property type="component" value="Unassembled WGS sequence"/>
</dbReference>
<dbReference type="Pfam" id="PF25467">
    <property type="entry name" value="NOL9_C"/>
    <property type="match status" value="1"/>
</dbReference>
<evidence type="ECO:0000256" key="7">
    <source>
        <dbReference type="ARBA" id="ARBA00022741"/>
    </source>
</evidence>
<comment type="subcellular location">
    <subcellularLocation>
        <location evidence="1">Nucleus</location>
        <location evidence="1">Nucleolus</location>
    </subcellularLocation>
</comment>
<accession>A0A1X2IPA9</accession>
<evidence type="ECO:0000256" key="5">
    <source>
        <dbReference type="ARBA" id="ARBA00022552"/>
    </source>
</evidence>
<evidence type="ECO:0000256" key="8">
    <source>
        <dbReference type="ARBA" id="ARBA00022777"/>
    </source>
</evidence>
<dbReference type="GO" id="GO:0000448">
    <property type="term" value="P:cleavage in ITS2 between 5.8S rRNA and LSU-rRNA of tricistronic rRNA transcript (SSU-rRNA, 5.8S rRNA, LSU-rRNA)"/>
    <property type="evidence" value="ECO:0007669"/>
    <property type="project" value="TreeGrafter"/>
</dbReference>
<feature type="compositionally biased region" description="Polar residues" evidence="11">
    <location>
        <begin position="550"/>
        <end position="566"/>
    </location>
</feature>
<evidence type="ECO:0000256" key="9">
    <source>
        <dbReference type="ARBA" id="ARBA00022840"/>
    </source>
</evidence>
<keyword evidence="8" id="KW-0418">Kinase</keyword>
<keyword evidence="6" id="KW-0808">Transferase</keyword>
<evidence type="ECO:0000256" key="2">
    <source>
        <dbReference type="ARBA" id="ARBA00011003"/>
    </source>
</evidence>
<evidence type="ECO:0000313" key="15">
    <source>
        <dbReference type="Proteomes" id="UP000193560"/>
    </source>
</evidence>
<evidence type="ECO:0000256" key="3">
    <source>
        <dbReference type="ARBA" id="ARBA00018706"/>
    </source>
</evidence>
<dbReference type="Pfam" id="PF16575">
    <property type="entry name" value="CLP1_P"/>
    <property type="match status" value="1"/>
</dbReference>
<reference evidence="14 15" key="1">
    <citation type="submission" date="2016-07" db="EMBL/GenBank/DDBJ databases">
        <title>Pervasive Adenine N6-methylation of Active Genes in Fungi.</title>
        <authorList>
            <consortium name="DOE Joint Genome Institute"/>
            <person name="Mondo S.J."/>
            <person name="Dannebaum R.O."/>
            <person name="Kuo R.C."/>
            <person name="Labutti K."/>
            <person name="Haridas S."/>
            <person name="Kuo A."/>
            <person name="Salamov A."/>
            <person name="Ahrendt S.R."/>
            <person name="Lipzen A."/>
            <person name="Sullivan W."/>
            <person name="Andreopoulos W.B."/>
            <person name="Clum A."/>
            <person name="Lindquist E."/>
            <person name="Daum C."/>
            <person name="Ramamoorthy G.K."/>
            <person name="Gryganskyi A."/>
            <person name="Culley D."/>
            <person name="Magnuson J.K."/>
            <person name="James T.Y."/>
            <person name="O'Malley M.A."/>
            <person name="Stajich J.E."/>
            <person name="Spatafora J.W."/>
            <person name="Visel A."/>
            <person name="Grigoriev I.V."/>
        </authorList>
    </citation>
    <scope>NUCLEOTIDE SEQUENCE [LARGE SCALE GENOMIC DNA]</scope>
    <source>
        <strain evidence="14 15">NRRL 1336</strain>
    </source>
</reference>
<gene>
    <name evidence="14" type="ORF">BCR42DRAFT_225280</name>
</gene>
<comment type="caution">
    <text evidence="14">The sequence shown here is derived from an EMBL/GenBank/DDBJ whole genome shotgun (WGS) entry which is preliminary data.</text>
</comment>
<evidence type="ECO:0000313" key="14">
    <source>
        <dbReference type="EMBL" id="ORZ19859.1"/>
    </source>
</evidence>
<dbReference type="InterPro" id="IPR057570">
    <property type="entry name" value="NOL9_C"/>
</dbReference>
<keyword evidence="5" id="KW-0698">rRNA processing</keyword>
<dbReference type="GO" id="GO:0051731">
    <property type="term" value="F:polynucleotide 5'-hydroxyl-kinase activity"/>
    <property type="evidence" value="ECO:0007669"/>
    <property type="project" value="InterPro"/>
</dbReference>
<feature type="domain" description="NOL9 C-terminal" evidence="13">
    <location>
        <begin position="587"/>
        <end position="631"/>
    </location>
</feature>
<dbReference type="GO" id="GO:0005730">
    <property type="term" value="C:nucleolus"/>
    <property type="evidence" value="ECO:0007669"/>
    <property type="project" value="UniProtKB-SubCell"/>
</dbReference>
<keyword evidence="7" id="KW-0547">Nucleotide-binding</keyword>
<evidence type="ECO:0000256" key="1">
    <source>
        <dbReference type="ARBA" id="ARBA00004604"/>
    </source>
</evidence>
<dbReference type="PANTHER" id="PTHR12755">
    <property type="entry name" value="CLEAVAGE/POLYADENYLATION FACTOR IA SUBUNIT CLP1P"/>
    <property type="match status" value="1"/>
</dbReference>
<sequence>MEKRRKEEEGSMETNKLLDPYSVSTYSPENAIPFEHEGETYFCIGFEKGQQLVFLGYSLIGTLFGSIDIGGATITSSHDIPTQLNKTLEPSHTVSFFPTFSPRTSALTVVRSIPYEKTAIVSPSPTLTSTYSDLNPLLESFMPRWDTLESIIIVKNMEWCGVEQLEIINPSLRNLFRLDNKKDFVLNDGPLYEDMAGFQPITKVTPEVRAMKIEPSWSAKVDDVLKFEQAPSVSMVCGTKNVGKSSFARYMINRLLKVHQRVAYLETDVGQTEFTPSGLVSLNIVESPLLGPAFTHLNLKSKRSFFIGSTSPKNDSTYYQDCIHQLLHTYRQEVDAISDHDANQYQLLPLVVNTSGWIKGLGYDLLLKIVEYVEPTHIFSLSSISGGYGHNLPEYFADHVTASQQTSPSGHHPVLLSIEAPTMTSSDSQSIPSLPNQRQRRTILPSTMADKYQAIDQRNLMMISYMYHDAQAFGTRQQGRGWWNVNPRLVNRVPWTIDWRQHLQGIWVLFEDVPLPQLLYALNGSLVGLVGNANNKTEGEAMELEEETDAQQAASTNGEKGSKSQSLAVIPPKYHSPMTSAPPNPSTTTCYGLGIIRAIDPEQHRIHLLTPLPLDHLCHVNALVKGDLDIPVHIMLDQYVGARNQNCGVPWRQVPYLSHDVIDSIGSSAPKLRRNVMRRSQQRIG</sequence>
<feature type="domain" description="Clp1 P-loop" evidence="12">
    <location>
        <begin position="238"/>
        <end position="386"/>
    </location>
</feature>
<feature type="region of interest" description="Disordered" evidence="11">
    <location>
        <begin position="540"/>
        <end position="566"/>
    </location>
</feature>